<name>A0A917YKD2_9RHOB</name>
<dbReference type="Proteomes" id="UP000598196">
    <property type="component" value="Unassembled WGS sequence"/>
</dbReference>
<feature type="domain" description="HTH-like" evidence="1">
    <location>
        <begin position="9"/>
        <end position="55"/>
    </location>
</feature>
<proteinExistence type="predicted"/>
<dbReference type="InterPro" id="IPR025948">
    <property type="entry name" value="HTH-like_dom"/>
</dbReference>
<gene>
    <name evidence="2" type="ORF">GCM10010991_24960</name>
</gene>
<protein>
    <recommendedName>
        <fullName evidence="1">HTH-like domain-containing protein</fullName>
    </recommendedName>
</protein>
<keyword evidence="3" id="KW-1185">Reference proteome</keyword>
<reference evidence="2 3" key="1">
    <citation type="journal article" date="2014" name="Int. J. Syst. Evol. Microbiol.">
        <title>Complete genome sequence of Corynebacterium casei LMG S-19264T (=DSM 44701T), isolated from a smear-ripened cheese.</title>
        <authorList>
            <consortium name="US DOE Joint Genome Institute (JGI-PGF)"/>
            <person name="Walter F."/>
            <person name="Albersmeier A."/>
            <person name="Kalinowski J."/>
            <person name="Ruckert C."/>
        </authorList>
    </citation>
    <scope>NUCLEOTIDE SEQUENCE [LARGE SCALE GENOMIC DNA]</scope>
    <source>
        <strain evidence="2 3">CGMCC 1.7029</strain>
    </source>
</reference>
<evidence type="ECO:0000313" key="2">
    <source>
        <dbReference type="EMBL" id="GGO34330.1"/>
    </source>
</evidence>
<organism evidence="2 3">
    <name type="scientific">Gemmobacter aquaticus</name>
    <dbReference type="NCBI Taxonomy" id="490185"/>
    <lineage>
        <taxon>Bacteria</taxon>
        <taxon>Pseudomonadati</taxon>
        <taxon>Pseudomonadota</taxon>
        <taxon>Alphaproteobacteria</taxon>
        <taxon>Rhodobacterales</taxon>
        <taxon>Paracoccaceae</taxon>
        <taxon>Gemmobacter</taxon>
    </lineage>
</organism>
<evidence type="ECO:0000259" key="1">
    <source>
        <dbReference type="Pfam" id="PF13276"/>
    </source>
</evidence>
<dbReference type="Pfam" id="PF13276">
    <property type="entry name" value="HTH_21"/>
    <property type="match status" value="1"/>
</dbReference>
<dbReference type="AlphaFoldDB" id="A0A917YKD2"/>
<sequence>MPPRRSREDEEIGAKVRASFIASARIYGAWRVRHNVLAEGVDCGLHRIERLMQARRTWGRLHFRLPVCMTAKRAQG</sequence>
<accession>A0A917YKD2</accession>
<evidence type="ECO:0000313" key="3">
    <source>
        <dbReference type="Proteomes" id="UP000598196"/>
    </source>
</evidence>
<comment type="caution">
    <text evidence="2">The sequence shown here is derived from an EMBL/GenBank/DDBJ whole genome shotgun (WGS) entry which is preliminary data.</text>
</comment>
<dbReference type="EMBL" id="BMLP01000005">
    <property type="protein sequence ID" value="GGO34330.1"/>
    <property type="molecule type" value="Genomic_DNA"/>
</dbReference>